<feature type="region of interest" description="Disordered" evidence="12">
    <location>
        <begin position="1719"/>
        <end position="1747"/>
    </location>
</feature>
<feature type="transmembrane region" description="Helical" evidence="13">
    <location>
        <begin position="899"/>
        <end position="917"/>
    </location>
</feature>
<feature type="transmembrane region" description="Helical" evidence="13">
    <location>
        <begin position="668"/>
        <end position="689"/>
    </location>
</feature>
<dbReference type="Proteomes" id="UP000717515">
    <property type="component" value="Unassembled WGS sequence"/>
</dbReference>
<feature type="transmembrane region" description="Helical" evidence="13">
    <location>
        <begin position="710"/>
        <end position="732"/>
    </location>
</feature>
<keyword evidence="8 13" id="KW-1133">Transmembrane helix</keyword>
<keyword evidence="11" id="KW-0342">GTP-binding</keyword>
<dbReference type="GO" id="GO:0051377">
    <property type="term" value="F:mannose-ethanolamine phosphotransferase activity"/>
    <property type="evidence" value="ECO:0007669"/>
    <property type="project" value="InterPro"/>
</dbReference>
<evidence type="ECO:0000256" key="9">
    <source>
        <dbReference type="ARBA" id="ARBA00023136"/>
    </source>
</evidence>
<keyword evidence="6 13" id="KW-0812">Transmembrane</keyword>
<evidence type="ECO:0000256" key="12">
    <source>
        <dbReference type="SAM" id="MobiDB-lite"/>
    </source>
</evidence>
<reference evidence="15" key="1">
    <citation type="submission" date="2021-07" db="EMBL/GenBank/DDBJ databases">
        <title>Draft genome of Mortierella alpina, strain LL118, isolated from an aspen leaf litter sample.</title>
        <authorList>
            <person name="Yang S."/>
            <person name="Vinatzer B.A."/>
        </authorList>
    </citation>
    <scope>NUCLEOTIDE SEQUENCE</scope>
    <source>
        <strain evidence="15">LL118</strain>
    </source>
</reference>
<comment type="caution">
    <text evidence="15">The sequence shown here is derived from an EMBL/GenBank/DDBJ whole genome shotgun (WGS) entry which is preliminary data.</text>
</comment>
<evidence type="ECO:0000256" key="11">
    <source>
        <dbReference type="RuleBase" id="RU004560"/>
    </source>
</evidence>
<dbReference type="InterPro" id="IPR027417">
    <property type="entry name" value="P-loop_NTPase"/>
</dbReference>
<evidence type="ECO:0000256" key="6">
    <source>
        <dbReference type="ARBA" id="ARBA00022692"/>
    </source>
</evidence>
<evidence type="ECO:0000256" key="8">
    <source>
        <dbReference type="ARBA" id="ARBA00022989"/>
    </source>
</evidence>
<dbReference type="Gene3D" id="3.40.720.10">
    <property type="entry name" value="Alkaline Phosphatase, subunit A"/>
    <property type="match status" value="1"/>
</dbReference>
<keyword evidence="10" id="KW-0325">Glycoprotein</keyword>
<sequence>MISFFQSPPQIFFLCFFSPFRLPSSFPLASCPHHIALHPRHLQPRTPATHSSPMAARTPLQAQQQGAAQATLMHSTATATRDSASLRPRTGTAASASASASSQPTQPTRPNAAARAKEQPLPKERTPSTRLAKLLLWVFLVHVGAIYLFTRGFLLSRSVLAAKSECNNTNTDESLFSWQGHGKQAQDNCWYPQQYKKAVVVVIDALRFDFVVPHNDLPDNEREPHYLNKLPVIHNLLENQPENTLVYQFVADPPTTTLQRLKALTTGTLPTIIEAGFNFASSALKEDNWLSQFEASRGRDRILFMGDDTWTGLFPNILIANNSHAFPSFDTHDLDTLDNGVIKELGPALKDQSKWDLLIAHFLGVDHCGHTYGPDDPHMAQKLELMNEQLEKVIASVSDDTLVVIMGDHGMNGHGDHGGDSDDEIEAGLVIYSKRKLNNAGIVDRFSLGDMLQYTKPVGGNIYRTVAQIDLVPTLSLLLGLPIPYNNLGSVIPELFLSAKKPDDAVRDLLRAMRLNAAQVATYFESYKDLDPSSDIALAMQVEFGDLFKRAERFMAEIGQNRRLQTVDNLVEAVRLYSGYLRTSLTSCKRIWAHFDVPLMTAGGGVLLASCLCLLLYITIFRSVGMPPHLERFLAGGTLLGIVLSRHLKPVLLRLQTIQDSSIGLVDIMIFCMSAFSIVGFLLCMVLQSKVLIQAKGSWKLQRSIRWPPLSGFLACLFVFVNCLIFASNSYIVHESTFVIGFLQTFGVIGLLFSLRVPNKAERNKAVLLILSFMVMTRVISSSTVCREEQGDLCSPTFYASSQQSVPSQWSMVSLVASGAITPYLIRRLLSRTKSMNGIALIWIDYGLRIGIILGTLYAVLDFEGSKADVLRNQEAGNTFGPLKAGLQQTGHYLWIKTTLVRVAFGFALVVGPAAWWSNPLCMDIQTVDVPTDISGGNSNASSRTTKGAKTTTAPATERKIYILGYANAFGASYYVALSMLFLFIILTQKPLGALVLTVGLAQISCLVELVDIWRDAQFETWQQGVIDRIQAETAALADGVDQEEVDGTIKETPAPSTADAESSTAAALAKHPKPPTLDLLLPTVVLSLLGNLLFFATGHQATLSSVQWSAAFVGVPTLNYFFSPILVIVNTLGPFILCAAALPLVVLWKLPPKADKLGKIVLFPELTRLCLMMMMHQSLVLAANMFFTGGMFRRHLMVWKVFAPRFMLQASTLLIMDLVLVSVAVLGILARVIHVQGSASVKIPATIKVSAADALKLTIEKLNWRGVPLHSQVLSTNLFVKSETEKSTTWITTQATTPVPAAAATSAKALSKPTSAAQPPSRKETYRIDKKMMLSNPSFSFVMDQIEHQSPNPFAGQNIGHLRLAVVGDSGVGKTSFAREFIVTLPEVLSHDWAPVDAPLKKSKDEKDQDTENNNDNDNDNEEEDDDDGYDYPRTETLTEKFSSTMMEIPWDNMEADDEVPARNLVFLDTPGYGNVIDARTNFDLFMSYVRQAFEEKHSRISPFMEVSNNELMRSLVTGVGAHKFIDICFYMILHRLKPIDVEYMRLISEKANVVPIIAKVDTQSVQDVQDLKVSVLKTLKEQGVSIYTFRIEYDRLVHMAETGQTGGPPFAVSMVDPKPISDDPDDQITFQHPESELPLLRKLVLETQITNIRQFTVKKFINWRTKHLAKQQQQQQPSTHPHPNGYFQHSQQAQHQYQPQVVREEEQGKDVIMFMEPSEATTPSKDSSSSSSSDPKDQSAAFNPETGEINWDCPCLGGMAQPPCGDAFKEAFSCFVYSTAEPKGVDCVEKFKAMQDCFRANPEVYADQLDDDDDEEEEKEEDAVEGEKKAEDKEEEVKNV</sequence>
<feature type="transmembrane region" description="Helical" evidence="13">
    <location>
        <begin position="1170"/>
        <end position="1193"/>
    </location>
</feature>
<feature type="transmembrane region" description="Helical" evidence="13">
    <location>
        <begin position="630"/>
        <end position="648"/>
    </location>
</feature>
<keyword evidence="5" id="KW-0808">Transferase</keyword>
<dbReference type="InterPro" id="IPR002591">
    <property type="entry name" value="Phosphodiest/P_Trfase"/>
</dbReference>
<feature type="compositionally biased region" description="Basic and acidic residues" evidence="12">
    <location>
        <begin position="115"/>
        <end position="125"/>
    </location>
</feature>
<evidence type="ECO:0000256" key="3">
    <source>
        <dbReference type="ARBA" id="ARBA00008695"/>
    </source>
</evidence>
<dbReference type="InterPro" id="IPR030379">
    <property type="entry name" value="G_SEPTIN_dom"/>
</dbReference>
<feature type="domain" description="Septin-type G" evidence="14">
    <location>
        <begin position="1359"/>
        <end position="1696"/>
    </location>
</feature>
<evidence type="ECO:0000256" key="2">
    <source>
        <dbReference type="ARBA" id="ARBA00004687"/>
    </source>
</evidence>
<evidence type="ECO:0000256" key="1">
    <source>
        <dbReference type="ARBA" id="ARBA00004477"/>
    </source>
</evidence>
<keyword evidence="7" id="KW-0256">Endoplasmic reticulum</keyword>
<feature type="compositionally biased region" description="Polar residues" evidence="12">
    <location>
        <begin position="72"/>
        <end position="83"/>
    </location>
</feature>
<dbReference type="PROSITE" id="PS51719">
    <property type="entry name" value="G_SEPTIN"/>
    <property type="match status" value="1"/>
</dbReference>
<evidence type="ECO:0000313" key="15">
    <source>
        <dbReference type="EMBL" id="KAG9324622.1"/>
    </source>
</evidence>
<dbReference type="Pfam" id="PF19316">
    <property type="entry name" value="PIGO_PIGG"/>
    <property type="match status" value="1"/>
</dbReference>
<name>A0A9P8CYL5_MORAP</name>
<protein>
    <recommendedName>
        <fullName evidence="14">Septin-type G domain-containing protein</fullName>
    </recommendedName>
</protein>
<feature type="compositionally biased region" description="Low complexity" evidence="12">
    <location>
        <begin position="93"/>
        <end position="102"/>
    </location>
</feature>
<evidence type="ECO:0000256" key="10">
    <source>
        <dbReference type="ARBA" id="ARBA00023180"/>
    </source>
</evidence>
<dbReference type="InterPro" id="IPR045687">
    <property type="entry name" value="PIGG/GPI7_C"/>
</dbReference>
<comment type="subcellular location">
    <subcellularLocation>
        <location evidence="1">Endoplasmic reticulum membrane</location>
        <topology evidence="1">Multi-pass membrane protein</topology>
    </subcellularLocation>
</comment>
<comment type="similarity">
    <text evidence="3">Belongs to the PIGG/PIGN/PIGO family. PIGO subfamily.</text>
</comment>
<dbReference type="EMBL" id="JAIFTL010000061">
    <property type="protein sequence ID" value="KAG9324622.1"/>
    <property type="molecule type" value="Genomic_DNA"/>
</dbReference>
<feature type="compositionally biased region" description="Basic and acidic residues" evidence="12">
    <location>
        <begin position="1827"/>
        <end position="1842"/>
    </location>
</feature>
<feature type="transmembrane region" description="Helical" evidence="13">
    <location>
        <begin position="1213"/>
        <end position="1234"/>
    </location>
</feature>
<dbReference type="PANTHER" id="PTHR23071">
    <property type="entry name" value="PHOSPHATIDYLINOSITOL GLYCAN"/>
    <property type="match status" value="1"/>
</dbReference>
<organism evidence="15 16">
    <name type="scientific">Mortierella alpina</name>
    <name type="common">Oleaginous fungus</name>
    <name type="synonym">Mortierella renispora</name>
    <dbReference type="NCBI Taxonomy" id="64518"/>
    <lineage>
        <taxon>Eukaryota</taxon>
        <taxon>Fungi</taxon>
        <taxon>Fungi incertae sedis</taxon>
        <taxon>Mucoromycota</taxon>
        <taxon>Mortierellomycotina</taxon>
        <taxon>Mortierellomycetes</taxon>
        <taxon>Mortierellales</taxon>
        <taxon>Mortierellaceae</taxon>
        <taxon>Mortierella</taxon>
    </lineage>
</organism>
<dbReference type="Pfam" id="PF00735">
    <property type="entry name" value="Septin"/>
    <property type="match status" value="1"/>
</dbReference>
<dbReference type="SUPFAM" id="SSF53649">
    <property type="entry name" value="Alkaline phosphatase-like"/>
    <property type="match status" value="1"/>
</dbReference>
<feature type="region of interest" description="Disordered" evidence="12">
    <location>
        <begin position="1303"/>
        <end position="1324"/>
    </location>
</feature>
<evidence type="ECO:0000256" key="5">
    <source>
        <dbReference type="ARBA" id="ARBA00022679"/>
    </source>
</evidence>
<feature type="compositionally biased region" description="Low complexity" evidence="12">
    <location>
        <begin position="1690"/>
        <end position="1702"/>
    </location>
</feature>
<dbReference type="CDD" id="cd16023">
    <property type="entry name" value="GPI_EPT_3"/>
    <property type="match status" value="1"/>
</dbReference>
<keyword evidence="4" id="KW-0337">GPI-anchor biosynthesis</keyword>
<feature type="transmembrane region" description="Helical" evidence="13">
    <location>
        <begin position="767"/>
        <end position="785"/>
    </location>
</feature>
<feature type="region of interest" description="Disordered" evidence="12">
    <location>
        <begin position="1670"/>
        <end position="1706"/>
    </location>
</feature>
<feature type="transmembrane region" description="Helical" evidence="13">
    <location>
        <begin position="597"/>
        <end position="618"/>
    </location>
</feature>
<gene>
    <name evidence="15" type="ORF">KVV02_007192</name>
</gene>
<dbReference type="Gene3D" id="3.40.50.300">
    <property type="entry name" value="P-loop containing nucleotide triphosphate hydrolases"/>
    <property type="match status" value="1"/>
</dbReference>
<feature type="compositionally biased region" description="Acidic residues" evidence="12">
    <location>
        <begin position="1409"/>
        <end position="1431"/>
    </location>
</feature>
<feature type="region of interest" description="Disordered" evidence="12">
    <location>
        <begin position="1806"/>
        <end position="1842"/>
    </location>
</feature>
<feature type="transmembrane region" description="Helical" evidence="13">
    <location>
        <begin position="1122"/>
        <end position="1149"/>
    </location>
</feature>
<dbReference type="PROSITE" id="PS51808">
    <property type="entry name" value="CHCH"/>
    <property type="match status" value="1"/>
</dbReference>
<dbReference type="GO" id="GO:0005525">
    <property type="term" value="F:GTP binding"/>
    <property type="evidence" value="ECO:0007669"/>
    <property type="project" value="UniProtKB-KW"/>
</dbReference>
<feature type="compositionally biased region" description="Low complexity" evidence="12">
    <location>
        <begin position="1725"/>
        <end position="1735"/>
    </location>
</feature>
<evidence type="ECO:0000313" key="16">
    <source>
        <dbReference type="Proteomes" id="UP000717515"/>
    </source>
</evidence>
<feature type="transmembrane region" description="Helical" evidence="13">
    <location>
        <begin position="963"/>
        <end position="986"/>
    </location>
</feature>
<dbReference type="GO" id="GO:0005789">
    <property type="term" value="C:endoplasmic reticulum membrane"/>
    <property type="evidence" value="ECO:0007669"/>
    <property type="project" value="UniProtKB-SubCell"/>
</dbReference>
<comment type="pathway">
    <text evidence="2">Glycolipid biosynthesis; glycosylphosphatidylinositol-anchor biosynthesis.</text>
</comment>
<keyword evidence="11" id="KW-0547">Nucleotide-binding</keyword>
<feature type="compositionally biased region" description="Acidic residues" evidence="12">
    <location>
        <begin position="1810"/>
        <end position="1826"/>
    </location>
</feature>
<feature type="region of interest" description="Disordered" evidence="12">
    <location>
        <begin position="1401"/>
        <end position="1435"/>
    </location>
</feature>
<feature type="transmembrane region" description="Helical" evidence="13">
    <location>
        <begin position="992"/>
        <end position="1011"/>
    </location>
</feature>
<dbReference type="InterPro" id="IPR039524">
    <property type="entry name" value="PIGO/GPI13"/>
</dbReference>
<dbReference type="PANTHER" id="PTHR23071:SF1">
    <property type="entry name" value="GPI ETHANOLAMINE PHOSPHATE TRANSFERASE 3"/>
    <property type="match status" value="1"/>
</dbReference>
<keyword evidence="9 13" id="KW-0472">Membrane</keyword>
<feature type="region of interest" description="Disordered" evidence="12">
    <location>
        <begin position="43"/>
        <end position="125"/>
    </location>
</feature>
<dbReference type="GO" id="GO:0006506">
    <property type="term" value="P:GPI anchor biosynthetic process"/>
    <property type="evidence" value="ECO:0007669"/>
    <property type="project" value="UniProtKB-KW"/>
</dbReference>
<dbReference type="Gene3D" id="1.10.287.2900">
    <property type="match status" value="1"/>
</dbReference>
<dbReference type="InterPro" id="IPR017850">
    <property type="entry name" value="Alkaline_phosphatase_core_sf"/>
</dbReference>
<evidence type="ECO:0000256" key="7">
    <source>
        <dbReference type="ARBA" id="ARBA00022824"/>
    </source>
</evidence>
<feature type="compositionally biased region" description="Low complexity" evidence="12">
    <location>
        <begin position="1303"/>
        <end position="1318"/>
    </location>
</feature>
<dbReference type="SUPFAM" id="SSF52540">
    <property type="entry name" value="P-loop containing nucleoside triphosphate hydrolases"/>
    <property type="match status" value="1"/>
</dbReference>
<feature type="transmembrane region" description="Helical" evidence="13">
    <location>
        <begin position="738"/>
        <end position="755"/>
    </location>
</feature>
<comment type="similarity">
    <text evidence="11">Belongs to the TRAFAC class TrmE-Era-EngA-EngB-Septin-like GTPase superfamily. Septin GTPase family.</text>
</comment>
<evidence type="ECO:0000256" key="13">
    <source>
        <dbReference type="SAM" id="Phobius"/>
    </source>
</evidence>
<proteinExistence type="inferred from homology"/>
<feature type="compositionally biased region" description="Low complexity" evidence="12">
    <location>
        <begin position="61"/>
        <end position="70"/>
    </location>
</feature>
<accession>A0A9P8CYL5</accession>
<evidence type="ECO:0000256" key="4">
    <source>
        <dbReference type="ARBA" id="ARBA00022502"/>
    </source>
</evidence>
<evidence type="ECO:0000259" key="14">
    <source>
        <dbReference type="PROSITE" id="PS51719"/>
    </source>
</evidence>
<dbReference type="Pfam" id="PF01663">
    <property type="entry name" value="Phosphodiest"/>
    <property type="match status" value="1"/>
</dbReference>
<feature type="transmembrane region" description="Helical" evidence="13">
    <location>
        <begin position="805"/>
        <end position="826"/>
    </location>
</feature>
<feature type="transmembrane region" description="Helical" evidence="13">
    <location>
        <begin position="838"/>
        <end position="861"/>
    </location>
</feature>
<dbReference type="InterPro" id="IPR037675">
    <property type="entry name" value="PIG-O_N"/>
</dbReference>